<name>A0ABR7RSM7_9PROT</name>
<dbReference type="EMBL" id="JACTVA010000064">
    <property type="protein sequence ID" value="MBC9209640.1"/>
    <property type="molecule type" value="Genomic_DNA"/>
</dbReference>
<sequence>MSATASPAPTLGILLRSGGHDAAHYALVAATAAAAIGRDVVLFATNQGCQLLLRTPPLLDDPREALLASRGVATLATLREAALELGIRHIACEAGLRAEAIAADALAPGVETAGIVTFLAAVGTGQLLAL</sequence>
<dbReference type="InterPro" id="IPR003787">
    <property type="entry name" value="Sulphur_relay_DsrE/F-like"/>
</dbReference>
<dbReference type="RefSeq" id="WP_187786769.1">
    <property type="nucleotide sequence ID" value="NZ_JACTVA010000064.1"/>
</dbReference>
<evidence type="ECO:0000313" key="1">
    <source>
        <dbReference type="EMBL" id="MBC9209640.1"/>
    </source>
</evidence>
<dbReference type="PANTHER" id="PTHR34655:SF2">
    <property type="entry name" value="PEROXIREDOXIN FAMILY PROTEIN"/>
    <property type="match status" value="1"/>
</dbReference>
<dbReference type="Proteomes" id="UP000626026">
    <property type="component" value="Unassembled WGS sequence"/>
</dbReference>
<protein>
    <submittedName>
        <fullName evidence="1">DsrE family protein</fullName>
    </submittedName>
</protein>
<dbReference type="Gene3D" id="3.40.1260.10">
    <property type="entry name" value="DsrEFH-like"/>
    <property type="match status" value="1"/>
</dbReference>
<dbReference type="PANTHER" id="PTHR34655">
    <property type="entry name" value="CONSERVED WITHIN P. AEROPHILUM"/>
    <property type="match status" value="1"/>
</dbReference>
<proteinExistence type="predicted"/>
<reference evidence="1 2" key="1">
    <citation type="journal article" date="2013" name="Int. J. Syst. Evol. Microbiol.">
        <title>Roseomonas aerophila sp. nov., isolated from air.</title>
        <authorList>
            <person name="Kim S.J."/>
            <person name="Weon H.Y."/>
            <person name="Ahn J.H."/>
            <person name="Hong S.B."/>
            <person name="Seok S.J."/>
            <person name="Whang K.S."/>
            <person name="Kwon S.W."/>
        </authorList>
    </citation>
    <scope>NUCLEOTIDE SEQUENCE [LARGE SCALE GENOMIC DNA]</scope>
    <source>
        <strain evidence="1 2">NBRC 108923</strain>
    </source>
</reference>
<dbReference type="Pfam" id="PF02635">
    <property type="entry name" value="DsrE"/>
    <property type="match status" value="1"/>
</dbReference>
<accession>A0ABR7RSM7</accession>
<keyword evidence="2" id="KW-1185">Reference proteome</keyword>
<gene>
    <name evidence="1" type="ORF">IBL26_22560</name>
</gene>
<dbReference type="InterPro" id="IPR027396">
    <property type="entry name" value="DsrEFH-like"/>
</dbReference>
<dbReference type="SUPFAM" id="SSF75169">
    <property type="entry name" value="DsrEFH-like"/>
    <property type="match status" value="1"/>
</dbReference>
<evidence type="ECO:0000313" key="2">
    <source>
        <dbReference type="Proteomes" id="UP000626026"/>
    </source>
</evidence>
<organism evidence="1 2">
    <name type="scientific">Teichococcus aerophilus</name>
    <dbReference type="NCBI Taxonomy" id="1224513"/>
    <lineage>
        <taxon>Bacteria</taxon>
        <taxon>Pseudomonadati</taxon>
        <taxon>Pseudomonadota</taxon>
        <taxon>Alphaproteobacteria</taxon>
        <taxon>Acetobacterales</taxon>
        <taxon>Roseomonadaceae</taxon>
        <taxon>Roseomonas</taxon>
    </lineage>
</organism>
<comment type="caution">
    <text evidence="1">The sequence shown here is derived from an EMBL/GenBank/DDBJ whole genome shotgun (WGS) entry which is preliminary data.</text>
</comment>